<evidence type="ECO:0000313" key="2">
    <source>
        <dbReference type="EMBL" id="CAK0830519.1"/>
    </source>
</evidence>
<evidence type="ECO:0000256" key="1">
    <source>
        <dbReference type="SAM" id="MobiDB-lite"/>
    </source>
</evidence>
<protein>
    <submittedName>
        <fullName evidence="2">Uncharacterized protein</fullName>
    </submittedName>
</protein>
<organism evidence="2 3">
    <name type="scientific">Prorocentrum cordatum</name>
    <dbReference type="NCBI Taxonomy" id="2364126"/>
    <lineage>
        <taxon>Eukaryota</taxon>
        <taxon>Sar</taxon>
        <taxon>Alveolata</taxon>
        <taxon>Dinophyceae</taxon>
        <taxon>Prorocentrales</taxon>
        <taxon>Prorocentraceae</taxon>
        <taxon>Prorocentrum</taxon>
    </lineage>
</organism>
<sequence length="669" mass="72263">MPALSNGARVILWGTPDPVCFPVLNVNHSQSRKSRLTAAAESAIAHVDSCVIKRLQRMFEAKDKALKDIMAAKKRKTTRGSQAAETQIEGALGAGGESNPNELDDGKSGGVFPGVWSHAFLGGAIERVRERCAGDFSVVHQTKAVARLPPMHTDFFDRAGLGDLDVAETAMATQSGMHGRVWCGQGLVYDEIYQFLQGPSILDKPNEKKLKDGPGAGHTPVAGWFNRLVQSGKSDHETKSNGSHGGLASLPVSTSILGNFHSTPCIEMLRGERGDHGCQAKARVTAFTGLPVQPREMYVNLDGAACPADWVEIPEEIRPELGAGSAFSSVNCFEAFFRIANEDEEEVEGREPSFVPDAGGLIHTLPDSVEARVRMKLWLLPRRDIATPVDVDLGARAAALVEHCAQQGPHRDIVLSAAAKGKFASYSTYYNIMVKTARDANDADKGAENDIGPWKLGMIAACLLLLGIMWNQAGLVHMGMTWDIQGSHMERAFKLAGILDGIRAAFRDDAAVGRLAMEENERAPASTRADKELDNAAVVKNMPGTDTARRMLSKASTRADGEGGDTLFVPASRAHGLWTARGSKDREIGKMSVRVFRSAAKACTPKLGSYRAEMDALVLVDEAAPDCEPSVEFKEALNNYANMTWEQLDTAVKKNTAEMRGSKKRGRKA</sequence>
<evidence type="ECO:0000313" key="3">
    <source>
        <dbReference type="Proteomes" id="UP001189429"/>
    </source>
</evidence>
<dbReference type="Proteomes" id="UP001189429">
    <property type="component" value="Unassembled WGS sequence"/>
</dbReference>
<feature type="region of interest" description="Disordered" evidence="1">
    <location>
        <begin position="89"/>
        <end position="108"/>
    </location>
</feature>
<name>A0ABN9SF27_9DINO</name>
<keyword evidence="3" id="KW-1185">Reference proteome</keyword>
<accession>A0ABN9SF27</accession>
<gene>
    <name evidence="2" type="ORF">PCOR1329_LOCUS29152</name>
</gene>
<comment type="caution">
    <text evidence="2">The sequence shown here is derived from an EMBL/GenBank/DDBJ whole genome shotgun (WGS) entry which is preliminary data.</text>
</comment>
<dbReference type="EMBL" id="CAUYUJ010010914">
    <property type="protein sequence ID" value="CAK0830519.1"/>
    <property type="molecule type" value="Genomic_DNA"/>
</dbReference>
<reference evidence="2" key="1">
    <citation type="submission" date="2023-10" db="EMBL/GenBank/DDBJ databases">
        <authorList>
            <person name="Chen Y."/>
            <person name="Shah S."/>
            <person name="Dougan E. K."/>
            <person name="Thang M."/>
            <person name="Chan C."/>
        </authorList>
    </citation>
    <scope>NUCLEOTIDE SEQUENCE [LARGE SCALE GENOMIC DNA]</scope>
</reference>
<proteinExistence type="predicted"/>